<reference evidence="2" key="1">
    <citation type="submission" date="2020-01" db="EMBL/GenBank/DDBJ databases">
        <title>Development of genomics and gene disruption for Polysphondylium violaceum indicates a role for the polyketide synthase stlB in stalk morphogenesis.</title>
        <authorList>
            <person name="Narita B."/>
            <person name="Kawabe Y."/>
            <person name="Kin K."/>
            <person name="Saito T."/>
            <person name="Gibbs R."/>
            <person name="Kuspa A."/>
            <person name="Muzny D."/>
            <person name="Queller D."/>
            <person name="Richards S."/>
            <person name="Strassman J."/>
            <person name="Sucgang R."/>
            <person name="Worley K."/>
            <person name="Schaap P."/>
        </authorList>
    </citation>
    <scope>NUCLEOTIDE SEQUENCE</scope>
    <source>
        <strain evidence="2">QSvi11</strain>
    </source>
</reference>
<evidence type="ECO:0000313" key="3">
    <source>
        <dbReference type="Proteomes" id="UP000695562"/>
    </source>
</evidence>
<organism evidence="2 3">
    <name type="scientific">Polysphondylium violaceum</name>
    <dbReference type="NCBI Taxonomy" id="133409"/>
    <lineage>
        <taxon>Eukaryota</taxon>
        <taxon>Amoebozoa</taxon>
        <taxon>Evosea</taxon>
        <taxon>Eumycetozoa</taxon>
        <taxon>Dictyostelia</taxon>
        <taxon>Dictyosteliales</taxon>
        <taxon>Dictyosteliaceae</taxon>
        <taxon>Polysphondylium</taxon>
    </lineage>
</organism>
<keyword evidence="3" id="KW-1185">Reference proteome</keyword>
<name>A0A8J4PLF3_9MYCE</name>
<evidence type="ECO:0000313" key="2">
    <source>
        <dbReference type="EMBL" id="KAF2069143.1"/>
    </source>
</evidence>
<comment type="caution">
    <text evidence="2">The sequence shown here is derived from an EMBL/GenBank/DDBJ whole genome shotgun (WGS) entry which is preliminary data.</text>
</comment>
<proteinExistence type="predicted"/>
<keyword evidence="1" id="KW-0175">Coiled coil</keyword>
<dbReference type="Proteomes" id="UP000695562">
    <property type="component" value="Unassembled WGS sequence"/>
</dbReference>
<feature type="coiled-coil region" evidence="1">
    <location>
        <begin position="6"/>
        <end position="91"/>
    </location>
</feature>
<sequence length="103" mass="12253">MIQIFLSNMSNSREDLEKDNARLQKENWELKNYFKVGCSNTDHNSFYVQLETNNNESDRLIQENKAIKQQLEKLSEENDSYYNKMDMLLNKIESLANITIVKR</sequence>
<protein>
    <submittedName>
        <fullName evidence="2">Uncharacterized protein</fullName>
    </submittedName>
</protein>
<dbReference type="AlphaFoldDB" id="A0A8J4PLF3"/>
<gene>
    <name evidence="2" type="ORF">CYY_009535</name>
</gene>
<dbReference type="EMBL" id="AJWJ01000734">
    <property type="protein sequence ID" value="KAF2069143.1"/>
    <property type="molecule type" value="Genomic_DNA"/>
</dbReference>
<evidence type="ECO:0000256" key="1">
    <source>
        <dbReference type="SAM" id="Coils"/>
    </source>
</evidence>
<accession>A0A8J4PLF3</accession>